<dbReference type="CDD" id="cd04184">
    <property type="entry name" value="GT2_RfbC_Mx_like"/>
    <property type="match status" value="1"/>
</dbReference>
<dbReference type="PANTHER" id="PTHR43179:SF7">
    <property type="entry name" value="RHAMNOSYLTRANSFERASE WBBL"/>
    <property type="match status" value="1"/>
</dbReference>
<dbReference type="PANTHER" id="PTHR43179">
    <property type="entry name" value="RHAMNOSYLTRANSFERASE WBBL"/>
    <property type="match status" value="1"/>
</dbReference>
<dbReference type="KEGG" id="plad:PPGU16_24840"/>
<protein>
    <recommendedName>
        <fullName evidence="1">Glycosyltransferase 2-like domain-containing protein</fullName>
    </recommendedName>
</protein>
<dbReference type="Pfam" id="PF00535">
    <property type="entry name" value="Glycos_transf_2"/>
    <property type="match status" value="2"/>
</dbReference>
<dbReference type="Gene3D" id="3.90.550.10">
    <property type="entry name" value="Spore Coat Polysaccharide Biosynthesis Protein SpsA, Chain A"/>
    <property type="match status" value="2"/>
</dbReference>
<accession>A0A7I8BL08</accession>
<feature type="domain" description="Glycosyltransferase 2-like" evidence="1">
    <location>
        <begin position="91"/>
        <end position="200"/>
    </location>
</feature>
<dbReference type="EMBL" id="AP023174">
    <property type="protein sequence ID" value="BCF89417.1"/>
    <property type="molecule type" value="Genomic_DNA"/>
</dbReference>
<dbReference type="InterPro" id="IPR029044">
    <property type="entry name" value="Nucleotide-diphossugar_trans"/>
</dbReference>
<gene>
    <name evidence="2" type="ORF">PPGU16_24840</name>
</gene>
<feature type="domain" description="Glycosyltransferase 2-like" evidence="1">
    <location>
        <begin position="351"/>
        <end position="476"/>
    </location>
</feature>
<evidence type="ECO:0000259" key="1">
    <source>
        <dbReference type="Pfam" id="PF00535"/>
    </source>
</evidence>
<keyword evidence="3" id="KW-1185">Reference proteome</keyword>
<proteinExistence type="predicted"/>
<dbReference type="SUPFAM" id="SSF53448">
    <property type="entry name" value="Nucleotide-diphospho-sugar transferases"/>
    <property type="match status" value="2"/>
</dbReference>
<dbReference type="Proteomes" id="UP000510888">
    <property type="component" value="Chromosome 1"/>
</dbReference>
<name>A0A7I8BL08_9BURK</name>
<dbReference type="CDD" id="cd04186">
    <property type="entry name" value="GT_2_like_c"/>
    <property type="match status" value="1"/>
</dbReference>
<dbReference type="AlphaFoldDB" id="A0A7I8BL08"/>
<dbReference type="GO" id="GO:0016757">
    <property type="term" value="F:glycosyltransferase activity"/>
    <property type="evidence" value="ECO:0007669"/>
    <property type="project" value="UniProtKB-KW"/>
</dbReference>
<organism evidence="2 3">
    <name type="scientific">Paraburkholderia largidicola</name>
    <dbReference type="NCBI Taxonomy" id="3014751"/>
    <lineage>
        <taxon>Bacteria</taxon>
        <taxon>Pseudomonadati</taxon>
        <taxon>Pseudomonadota</taxon>
        <taxon>Betaproteobacteria</taxon>
        <taxon>Burkholderiales</taxon>
        <taxon>Burkholderiaceae</taxon>
        <taxon>Paraburkholderia</taxon>
    </lineage>
</organism>
<reference evidence="2 3" key="1">
    <citation type="journal article" date="2020" name="Genes (Basel)">
        <title>Genomic Comparison of Insect Gut Symbionts from Divergent Burkholderia Subclades.</title>
        <authorList>
            <person name="Takeshita K."/>
            <person name="Kikuchi Y."/>
        </authorList>
    </citation>
    <scope>NUCLEOTIDE SEQUENCE [LARGE SCALE GENOMIC DNA]</scope>
    <source>
        <strain evidence="2 3">PGU16</strain>
    </source>
</reference>
<evidence type="ECO:0000313" key="3">
    <source>
        <dbReference type="Proteomes" id="UP000510888"/>
    </source>
</evidence>
<sequence length="630" mass="70506">MRWRSLLATPRQFYRGVHEAIQVRGGVAPVARGVIDVVRRDGAKGLRGLFRRATIAAEYPSWIEQYDTIDDVKRAELRASLAGLLDRPRISIVVPVYNTLPDHLREMIESVRSQIYDDWELCICDDASNDARVEDTLREYAQRDLRIKYVRRTVNGHICAASNDALALATGRYVALLDHDDVLAEHALAMIVLYLGKYPRARMLFSDEDKLAPDAGRVEPYFKGEWDPILMLGQNMFSHLGVFETALLREVGGFRYGFEGSQDHDLVLRCSELVAAGEIVHIPHVLYHWRLTPASTARDVGAKPYARDASLRAVREHLERCGRVASVQPLRANTAMIRTIFRVPEPEPMVSIIIPTRDKPELLARCIDSLLALTDYRHFEVLIVDNGSTDEHALRLLEGYARNERITVLRIDAPFNYSALNNAAVVQARGSLLCLLNNDIEIVDGDWLRILCGYALQPDAGAVGAALWYPDDTMQHGGVALAGGSIAGHRHHRIEKGAAGYFGRAVLAQQVAAVSAACLVVRKAVYEEVGGLDADNLKVAYNDVDFCLKLHDAGYRNVFVPFANLYHHESATRGNDAHGERAKRLTKEADWMLSRWRTVLENDPFHNPNLCVANGRFFSLAFPPRVGQFD</sequence>
<dbReference type="InterPro" id="IPR001173">
    <property type="entry name" value="Glyco_trans_2-like"/>
</dbReference>
<evidence type="ECO:0000313" key="2">
    <source>
        <dbReference type="EMBL" id="BCF89417.1"/>
    </source>
</evidence>
<dbReference type="RefSeq" id="WP_180720283.1">
    <property type="nucleotide sequence ID" value="NZ_AP023174.1"/>
</dbReference>